<gene>
    <name evidence="1" type="ORF">Godav_012665</name>
</gene>
<dbReference type="EMBL" id="JABFAC010000004">
    <property type="protein sequence ID" value="MBA0612018.1"/>
    <property type="molecule type" value="Genomic_DNA"/>
</dbReference>
<comment type="caution">
    <text evidence="1">The sequence shown here is derived from an EMBL/GenBank/DDBJ whole genome shotgun (WGS) entry which is preliminary data.</text>
</comment>
<proteinExistence type="predicted"/>
<dbReference type="AlphaFoldDB" id="A0A7J8RDV4"/>
<evidence type="ECO:0000313" key="2">
    <source>
        <dbReference type="Proteomes" id="UP000593561"/>
    </source>
</evidence>
<sequence length="44" mass="5638">MRRRIYPQLDLMKRSFYLMEKRLIFFFFSVLFFLSSLFLQIYTM</sequence>
<keyword evidence="2" id="KW-1185">Reference proteome</keyword>
<protein>
    <submittedName>
        <fullName evidence="1">Uncharacterized protein</fullName>
    </submittedName>
</protein>
<name>A0A7J8RDV4_GOSDV</name>
<reference evidence="1 2" key="1">
    <citation type="journal article" date="2019" name="Genome Biol. Evol.">
        <title>Insights into the evolution of the New World diploid cottons (Gossypium, subgenus Houzingenia) based on genome sequencing.</title>
        <authorList>
            <person name="Grover C.E."/>
            <person name="Arick M.A. 2nd"/>
            <person name="Thrash A."/>
            <person name="Conover J.L."/>
            <person name="Sanders W.S."/>
            <person name="Peterson D.G."/>
            <person name="Frelichowski J.E."/>
            <person name="Scheffler J.A."/>
            <person name="Scheffler B.E."/>
            <person name="Wendel J.F."/>
        </authorList>
    </citation>
    <scope>NUCLEOTIDE SEQUENCE [LARGE SCALE GENOMIC DNA]</scope>
    <source>
        <strain evidence="1">27</strain>
        <tissue evidence="1">Leaf</tissue>
    </source>
</reference>
<organism evidence="1 2">
    <name type="scientific">Gossypium davidsonii</name>
    <name type="common">Davidson's cotton</name>
    <name type="synonym">Gossypium klotzschianum subsp. davidsonii</name>
    <dbReference type="NCBI Taxonomy" id="34287"/>
    <lineage>
        <taxon>Eukaryota</taxon>
        <taxon>Viridiplantae</taxon>
        <taxon>Streptophyta</taxon>
        <taxon>Embryophyta</taxon>
        <taxon>Tracheophyta</taxon>
        <taxon>Spermatophyta</taxon>
        <taxon>Magnoliopsida</taxon>
        <taxon>eudicotyledons</taxon>
        <taxon>Gunneridae</taxon>
        <taxon>Pentapetalae</taxon>
        <taxon>rosids</taxon>
        <taxon>malvids</taxon>
        <taxon>Malvales</taxon>
        <taxon>Malvaceae</taxon>
        <taxon>Malvoideae</taxon>
        <taxon>Gossypium</taxon>
    </lineage>
</organism>
<accession>A0A7J8RDV4</accession>
<evidence type="ECO:0000313" key="1">
    <source>
        <dbReference type="EMBL" id="MBA0612018.1"/>
    </source>
</evidence>
<dbReference type="Proteomes" id="UP000593561">
    <property type="component" value="Unassembled WGS sequence"/>
</dbReference>